<proteinExistence type="predicted"/>
<accession>A0A914KZY9</accession>
<sequence length="311" mass="35962">MVVDGIGNGKRFSATDLKMMNTTTFLCFIFLIISVFLAGGQEEANSNHVYREEYETYETLQRHKIPPPQTFEFAETEFRRPSYYLSVPFRSQNKLQTIPEDIFSQLIKQHIARNRMKLLNSKNSQNGNALQGVTELRQTPFRRWSPTNGNYKEKLRQWKAELKSRLRGLKIPEQVSPPSNGSDHEGTFTKELPYYVTYNPQTNMYQISNQPPLVYTGIESEKTAKPTQQNSTIRKESHKPSTVSDKLKEPPLLIVLQKALPLDKNTQEEHKAISQNILGKQLNIPNAKQILFLDDYEESVNEDDYKENDEN</sequence>
<keyword evidence="2" id="KW-0812">Transmembrane</keyword>
<evidence type="ECO:0000256" key="1">
    <source>
        <dbReference type="SAM" id="MobiDB-lite"/>
    </source>
</evidence>
<dbReference type="AlphaFoldDB" id="A0A914KZY9"/>
<protein>
    <submittedName>
        <fullName evidence="4">Candidate secreted effector</fullName>
    </submittedName>
</protein>
<keyword evidence="2" id="KW-0472">Membrane</keyword>
<evidence type="ECO:0000313" key="3">
    <source>
        <dbReference type="Proteomes" id="UP000887563"/>
    </source>
</evidence>
<keyword evidence="2" id="KW-1133">Transmembrane helix</keyword>
<keyword evidence="3" id="KW-1185">Reference proteome</keyword>
<evidence type="ECO:0000313" key="4">
    <source>
        <dbReference type="WBParaSite" id="Minc3s00200g07395"/>
    </source>
</evidence>
<feature type="region of interest" description="Disordered" evidence="1">
    <location>
        <begin position="222"/>
        <end position="245"/>
    </location>
</feature>
<dbReference type="Proteomes" id="UP000887563">
    <property type="component" value="Unplaced"/>
</dbReference>
<organism evidence="3 4">
    <name type="scientific">Meloidogyne incognita</name>
    <name type="common">Southern root-knot nematode worm</name>
    <name type="synonym">Oxyuris incognita</name>
    <dbReference type="NCBI Taxonomy" id="6306"/>
    <lineage>
        <taxon>Eukaryota</taxon>
        <taxon>Metazoa</taxon>
        <taxon>Ecdysozoa</taxon>
        <taxon>Nematoda</taxon>
        <taxon>Chromadorea</taxon>
        <taxon>Rhabditida</taxon>
        <taxon>Tylenchina</taxon>
        <taxon>Tylenchomorpha</taxon>
        <taxon>Tylenchoidea</taxon>
        <taxon>Meloidogynidae</taxon>
        <taxon>Meloidogyninae</taxon>
        <taxon>Meloidogyne</taxon>
        <taxon>Meloidogyne incognita group</taxon>
    </lineage>
</organism>
<name>A0A914KZY9_MELIC</name>
<dbReference type="WBParaSite" id="Minc3s00200g07395">
    <property type="protein sequence ID" value="Minc3s00200g07395"/>
    <property type="gene ID" value="Minc3s00200g07395"/>
</dbReference>
<reference evidence="4" key="1">
    <citation type="submission" date="2022-11" db="UniProtKB">
        <authorList>
            <consortium name="WormBaseParasite"/>
        </authorList>
    </citation>
    <scope>IDENTIFICATION</scope>
</reference>
<evidence type="ECO:0000256" key="2">
    <source>
        <dbReference type="SAM" id="Phobius"/>
    </source>
</evidence>
<feature type="compositionally biased region" description="Basic and acidic residues" evidence="1">
    <location>
        <begin position="233"/>
        <end position="245"/>
    </location>
</feature>
<feature type="transmembrane region" description="Helical" evidence="2">
    <location>
        <begin position="20"/>
        <end position="39"/>
    </location>
</feature>